<evidence type="ECO:0000256" key="4">
    <source>
        <dbReference type="ARBA" id="ARBA00022692"/>
    </source>
</evidence>
<feature type="transmembrane region" description="Helical" evidence="8">
    <location>
        <begin position="337"/>
        <end position="358"/>
    </location>
</feature>
<feature type="transmembrane region" description="Helical" evidence="8">
    <location>
        <begin position="83"/>
        <end position="103"/>
    </location>
</feature>
<feature type="transmembrane region" description="Helical" evidence="8">
    <location>
        <begin position="144"/>
        <end position="166"/>
    </location>
</feature>
<dbReference type="InterPro" id="IPR036259">
    <property type="entry name" value="MFS_trans_sf"/>
</dbReference>
<dbReference type="InterPro" id="IPR003663">
    <property type="entry name" value="Sugar/inositol_transpt"/>
</dbReference>
<feature type="transmembrane region" description="Helical" evidence="8">
    <location>
        <begin position="378"/>
        <end position="402"/>
    </location>
</feature>
<evidence type="ECO:0000256" key="2">
    <source>
        <dbReference type="ARBA" id="ARBA00010992"/>
    </source>
</evidence>
<proteinExistence type="inferred from homology"/>
<evidence type="ECO:0000256" key="5">
    <source>
        <dbReference type="ARBA" id="ARBA00022989"/>
    </source>
</evidence>
<feature type="transmembrane region" description="Helical" evidence="8">
    <location>
        <begin position="178"/>
        <end position="199"/>
    </location>
</feature>
<comment type="subcellular location">
    <subcellularLocation>
        <location evidence="1">Membrane</location>
        <topology evidence="1">Multi-pass membrane protein</topology>
    </subcellularLocation>
</comment>
<dbReference type="GO" id="GO:0016020">
    <property type="term" value="C:membrane"/>
    <property type="evidence" value="ECO:0007669"/>
    <property type="project" value="UniProtKB-SubCell"/>
</dbReference>
<feature type="transmembrane region" description="Helical" evidence="8">
    <location>
        <begin position="56"/>
        <end position="76"/>
    </location>
</feature>
<evidence type="ECO:0000256" key="1">
    <source>
        <dbReference type="ARBA" id="ARBA00004141"/>
    </source>
</evidence>
<name>A0AA39CFZ0_9EURO</name>
<dbReference type="AlphaFoldDB" id="A0AA39CFZ0"/>
<dbReference type="Gene3D" id="1.20.1250.20">
    <property type="entry name" value="MFS general substrate transporter like domains"/>
    <property type="match status" value="1"/>
</dbReference>
<dbReference type="NCBIfam" id="TIGR00879">
    <property type="entry name" value="SP"/>
    <property type="match status" value="1"/>
</dbReference>
<feature type="transmembrane region" description="Helical" evidence="8">
    <location>
        <begin position="414"/>
        <end position="439"/>
    </location>
</feature>
<gene>
    <name evidence="10" type="ORF">H2200_008723</name>
</gene>
<evidence type="ECO:0000256" key="3">
    <source>
        <dbReference type="ARBA" id="ARBA00022448"/>
    </source>
</evidence>
<keyword evidence="5 8" id="KW-1133">Transmembrane helix</keyword>
<keyword evidence="6 8" id="KW-0472">Membrane</keyword>
<dbReference type="InterPro" id="IPR020846">
    <property type="entry name" value="MFS_dom"/>
</dbReference>
<keyword evidence="3 7" id="KW-0813">Transport</keyword>
<dbReference type="Proteomes" id="UP001172673">
    <property type="component" value="Unassembled WGS sequence"/>
</dbReference>
<protein>
    <recommendedName>
        <fullName evidence="9">Major facilitator superfamily (MFS) profile domain-containing protein</fullName>
    </recommendedName>
</protein>
<dbReference type="PROSITE" id="PS50850">
    <property type="entry name" value="MFS"/>
    <property type="match status" value="1"/>
</dbReference>
<organism evidence="10 11">
    <name type="scientific">Cladophialophora chaetospira</name>
    <dbReference type="NCBI Taxonomy" id="386627"/>
    <lineage>
        <taxon>Eukaryota</taxon>
        <taxon>Fungi</taxon>
        <taxon>Dikarya</taxon>
        <taxon>Ascomycota</taxon>
        <taxon>Pezizomycotina</taxon>
        <taxon>Eurotiomycetes</taxon>
        <taxon>Chaetothyriomycetidae</taxon>
        <taxon>Chaetothyriales</taxon>
        <taxon>Herpotrichiellaceae</taxon>
        <taxon>Cladophialophora</taxon>
    </lineage>
</organism>
<dbReference type="InterPro" id="IPR050360">
    <property type="entry name" value="MFS_Sugar_Transporters"/>
</dbReference>
<evidence type="ECO:0000259" key="9">
    <source>
        <dbReference type="PROSITE" id="PS50850"/>
    </source>
</evidence>
<accession>A0AA39CFZ0</accession>
<evidence type="ECO:0000256" key="8">
    <source>
        <dbReference type="SAM" id="Phobius"/>
    </source>
</evidence>
<dbReference type="PRINTS" id="PR00171">
    <property type="entry name" value="SUGRTRNSPORT"/>
</dbReference>
<feature type="transmembrane region" description="Helical" evidence="8">
    <location>
        <begin position="115"/>
        <end position="132"/>
    </location>
</feature>
<comment type="similarity">
    <text evidence="2 7">Belongs to the major facilitator superfamily. Sugar transporter (TC 2.A.1.1) family.</text>
</comment>
<feature type="transmembrane region" description="Helical" evidence="8">
    <location>
        <begin position="7"/>
        <end position="36"/>
    </location>
</feature>
<keyword evidence="11" id="KW-1185">Reference proteome</keyword>
<dbReference type="SUPFAM" id="SSF103473">
    <property type="entry name" value="MFS general substrate transporter"/>
    <property type="match status" value="1"/>
</dbReference>
<feature type="domain" description="Major facilitator superfamily (MFS) profile" evidence="9">
    <location>
        <begin position="9"/>
        <end position="467"/>
    </location>
</feature>
<feature type="transmembrane region" description="Helical" evidence="8">
    <location>
        <begin position="307"/>
        <end position="330"/>
    </location>
</feature>
<sequence length="519" mass="56485">MSKFNLYISAAVAASTGALFGYSVGFVGGLLVLPSFLRHFHLDVLSPSELARSQSLVVSSWIIGAFFGVPTGIPICSRFGRKACLMFSASIYVIGAIFQVINIDSALWLFEIGRFLNGYGVGAGTLVSPIYISEISTPSDRGMLMSSYQVVIQGCALVGFWGAYAANAAIANSSDWQWQIPVAVQLVPGIALLVGTLYIKETPHYLAVKKDLVDVENTLSWFRGLPTSDFVIKAEAREISMTVHSGIRRQATRRTPFLREALANPIRKRLITGVGLFIAQNLSGMNALNYYVAIIFLTAGFKTVSASLFLTGIFGFVKLFSALLFMFACVRIKGNRFWLMWGTGACAVSMFVLGYCVATMPSSSEGEDGSPDRVRSTLAVLSVYIYATAFGVSAGPIAWNVCSEIFPTHLNAKCCAVTTCTQWLFQIIVAAITPILLASIGPMTFVFYGACNVLGMLFYYFLVPETRGIALGQEMSRAFGQEDFKDDGAIEEVEDVDDETPLLRAAERRRRRSSVAIVV</sequence>
<evidence type="ECO:0000313" key="10">
    <source>
        <dbReference type="EMBL" id="KAJ9606715.1"/>
    </source>
</evidence>
<dbReference type="GO" id="GO:0005351">
    <property type="term" value="F:carbohydrate:proton symporter activity"/>
    <property type="evidence" value="ECO:0007669"/>
    <property type="project" value="TreeGrafter"/>
</dbReference>
<dbReference type="EMBL" id="JAPDRK010000013">
    <property type="protein sequence ID" value="KAJ9606715.1"/>
    <property type="molecule type" value="Genomic_DNA"/>
</dbReference>
<dbReference type="Pfam" id="PF00083">
    <property type="entry name" value="Sugar_tr"/>
    <property type="match status" value="1"/>
</dbReference>
<feature type="transmembrane region" description="Helical" evidence="8">
    <location>
        <begin position="445"/>
        <end position="463"/>
    </location>
</feature>
<feature type="transmembrane region" description="Helical" evidence="8">
    <location>
        <begin position="274"/>
        <end position="301"/>
    </location>
</feature>
<evidence type="ECO:0000256" key="7">
    <source>
        <dbReference type="RuleBase" id="RU003346"/>
    </source>
</evidence>
<comment type="caution">
    <text evidence="10">The sequence shown here is derived from an EMBL/GenBank/DDBJ whole genome shotgun (WGS) entry which is preliminary data.</text>
</comment>
<reference evidence="10" key="1">
    <citation type="submission" date="2022-10" db="EMBL/GenBank/DDBJ databases">
        <title>Culturing micro-colonial fungi from biological soil crusts in the Mojave desert and describing Neophaeococcomyces mojavensis, and introducing the new genera and species Taxawa tesnikishii.</title>
        <authorList>
            <person name="Kurbessoian T."/>
            <person name="Stajich J.E."/>
        </authorList>
    </citation>
    <scope>NUCLEOTIDE SEQUENCE</scope>
    <source>
        <strain evidence="10">TK_41</strain>
    </source>
</reference>
<evidence type="ECO:0000313" key="11">
    <source>
        <dbReference type="Proteomes" id="UP001172673"/>
    </source>
</evidence>
<evidence type="ECO:0000256" key="6">
    <source>
        <dbReference type="ARBA" id="ARBA00023136"/>
    </source>
</evidence>
<dbReference type="PANTHER" id="PTHR48022">
    <property type="entry name" value="PLASTIDIC GLUCOSE TRANSPORTER 4"/>
    <property type="match status" value="1"/>
</dbReference>
<dbReference type="PANTHER" id="PTHR48022:SF2">
    <property type="entry name" value="PLASTIDIC GLUCOSE TRANSPORTER 4"/>
    <property type="match status" value="1"/>
</dbReference>
<dbReference type="InterPro" id="IPR005828">
    <property type="entry name" value="MFS_sugar_transport-like"/>
</dbReference>
<keyword evidence="4 8" id="KW-0812">Transmembrane</keyword>